<evidence type="ECO:0000256" key="6">
    <source>
        <dbReference type="ARBA" id="ARBA00023242"/>
    </source>
</evidence>
<evidence type="ECO:0000313" key="11">
    <source>
        <dbReference type="Proteomes" id="UP000663852"/>
    </source>
</evidence>
<dbReference type="GO" id="GO:0046872">
    <property type="term" value="F:metal ion binding"/>
    <property type="evidence" value="ECO:0007669"/>
    <property type="project" value="UniProtKB-KW"/>
</dbReference>
<evidence type="ECO:0000256" key="7">
    <source>
        <dbReference type="PROSITE-ProRule" id="PRU00125"/>
    </source>
</evidence>
<dbReference type="Pfam" id="PF00412">
    <property type="entry name" value="LIM"/>
    <property type="match status" value="1"/>
</dbReference>
<feature type="region of interest" description="Disordered" evidence="8">
    <location>
        <begin position="270"/>
        <end position="307"/>
    </location>
</feature>
<reference evidence="10" key="1">
    <citation type="submission" date="2021-02" db="EMBL/GenBank/DDBJ databases">
        <authorList>
            <person name="Nowell W R."/>
        </authorList>
    </citation>
    <scope>NUCLEOTIDE SEQUENCE</scope>
</reference>
<evidence type="ECO:0000256" key="1">
    <source>
        <dbReference type="ARBA" id="ARBA00004123"/>
    </source>
</evidence>
<dbReference type="PANTHER" id="PTHR24215">
    <property type="entry name" value="RHO-GTPASE-ACTIVATING PROTEIN LRG1"/>
    <property type="match status" value="1"/>
</dbReference>
<keyword evidence="5 7" id="KW-0440">LIM domain</keyword>
<dbReference type="OrthoDB" id="10007693at2759"/>
<dbReference type="GO" id="GO:0005634">
    <property type="term" value="C:nucleus"/>
    <property type="evidence" value="ECO:0007669"/>
    <property type="project" value="UniProtKB-SubCell"/>
</dbReference>
<sequence>MNNSWPKKTVAEMLIEQQVFANNRCYTCGALVYDVEKKKTSNHIYHTRCFRCRICKRSLNASSLNEEGDDIYCENCYRKKQRGECSGLDFQRAAHERAQFIYNNRHPDQAPIQSKPRRPIQHDLSQHPSWTLRQLELQFLSNPKPKPKPKETAPELINTYQLKKSSSFPQPQRSKVTFVSPPSIRKLASIPEESPPTSNKSVSSLPILYSDLKPTVKPLHETNTSNLQKTPPANKFDKIKSRLNFTYDELSNDMSVLGRRHSLAGLDVKENSTLTSSKPSRQRVARTSPVHRRNFSTSSIPYRRTLK</sequence>
<protein>
    <recommendedName>
        <fullName evidence="9">LIM zinc-binding domain-containing protein</fullName>
    </recommendedName>
</protein>
<accession>A0A815ERW5</accession>
<dbReference type="GO" id="GO:0005737">
    <property type="term" value="C:cytoplasm"/>
    <property type="evidence" value="ECO:0007669"/>
    <property type="project" value="TreeGrafter"/>
</dbReference>
<comment type="subcellular location">
    <subcellularLocation>
        <location evidence="1">Nucleus</location>
    </subcellularLocation>
</comment>
<dbReference type="InterPro" id="IPR001781">
    <property type="entry name" value="Znf_LIM"/>
</dbReference>
<proteinExistence type="predicted"/>
<dbReference type="EMBL" id="CAJNOJ010000232">
    <property type="protein sequence ID" value="CAF1319088.1"/>
    <property type="molecule type" value="Genomic_DNA"/>
</dbReference>
<feature type="compositionally biased region" description="Basic residues" evidence="8">
    <location>
        <begin position="280"/>
        <end position="294"/>
    </location>
</feature>
<evidence type="ECO:0000256" key="3">
    <source>
        <dbReference type="ARBA" id="ARBA00022737"/>
    </source>
</evidence>
<dbReference type="GO" id="GO:0030036">
    <property type="term" value="P:actin cytoskeleton organization"/>
    <property type="evidence" value="ECO:0007669"/>
    <property type="project" value="TreeGrafter"/>
</dbReference>
<comment type="caution">
    <text evidence="10">The sequence shown here is derived from an EMBL/GenBank/DDBJ whole genome shotgun (WGS) entry which is preliminary data.</text>
</comment>
<evidence type="ECO:0000256" key="4">
    <source>
        <dbReference type="ARBA" id="ARBA00022833"/>
    </source>
</evidence>
<dbReference type="PROSITE" id="PS00478">
    <property type="entry name" value="LIM_DOMAIN_1"/>
    <property type="match status" value="1"/>
</dbReference>
<feature type="domain" description="LIM zinc-binding" evidence="9">
    <location>
        <begin position="23"/>
        <end position="83"/>
    </location>
</feature>
<dbReference type="SMART" id="SM00132">
    <property type="entry name" value="LIM"/>
    <property type="match status" value="1"/>
</dbReference>
<dbReference type="Proteomes" id="UP000663852">
    <property type="component" value="Unassembled WGS sequence"/>
</dbReference>
<keyword evidence="4 7" id="KW-0862">Zinc</keyword>
<evidence type="ECO:0000256" key="5">
    <source>
        <dbReference type="ARBA" id="ARBA00023038"/>
    </source>
</evidence>
<evidence type="ECO:0000259" key="9">
    <source>
        <dbReference type="PROSITE" id="PS50023"/>
    </source>
</evidence>
<keyword evidence="2 7" id="KW-0479">Metal-binding</keyword>
<gene>
    <name evidence="10" type="ORF">EDS130_LOCUS31564</name>
</gene>
<name>A0A815ERW5_ADIRI</name>
<dbReference type="PANTHER" id="PTHR24215:SF35">
    <property type="entry name" value="MUSCLE LIM PROTEIN MLP84B"/>
    <property type="match status" value="1"/>
</dbReference>
<evidence type="ECO:0000256" key="8">
    <source>
        <dbReference type="SAM" id="MobiDB-lite"/>
    </source>
</evidence>
<organism evidence="10 11">
    <name type="scientific">Adineta ricciae</name>
    <name type="common">Rotifer</name>
    <dbReference type="NCBI Taxonomy" id="249248"/>
    <lineage>
        <taxon>Eukaryota</taxon>
        <taxon>Metazoa</taxon>
        <taxon>Spiralia</taxon>
        <taxon>Gnathifera</taxon>
        <taxon>Rotifera</taxon>
        <taxon>Eurotatoria</taxon>
        <taxon>Bdelloidea</taxon>
        <taxon>Adinetida</taxon>
        <taxon>Adinetidae</taxon>
        <taxon>Adineta</taxon>
    </lineage>
</organism>
<keyword evidence="3" id="KW-0677">Repeat</keyword>
<evidence type="ECO:0000313" key="10">
    <source>
        <dbReference type="EMBL" id="CAF1319088.1"/>
    </source>
</evidence>
<dbReference type="AlphaFoldDB" id="A0A815ERW5"/>
<evidence type="ECO:0000256" key="2">
    <source>
        <dbReference type="ARBA" id="ARBA00022723"/>
    </source>
</evidence>
<dbReference type="Gene3D" id="2.10.110.10">
    <property type="entry name" value="Cysteine Rich Protein"/>
    <property type="match status" value="1"/>
</dbReference>
<dbReference type="SUPFAM" id="SSF57716">
    <property type="entry name" value="Glucocorticoid receptor-like (DNA-binding domain)"/>
    <property type="match status" value="2"/>
</dbReference>
<dbReference type="PROSITE" id="PS50023">
    <property type="entry name" value="LIM_DOMAIN_2"/>
    <property type="match status" value="1"/>
</dbReference>
<keyword evidence="6" id="KW-0539">Nucleus</keyword>